<feature type="region of interest" description="Disordered" evidence="1">
    <location>
        <begin position="1"/>
        <end position="35"/>
    </location>
</feature>
<feature type="compositionally biased region" description="Basic residues" evidence="1">
    <location>
        <begin position="22"/>
        <end position="33"/>
    </location>
</feature>
<keyword evidence="3" id="KW-1185">Reference proteome</keyword>
<gene>
    <name evidence="2" type="ORF">VXS06_14740</name>
</gene>
<dbReference type="RefSeq" id="WP_327775322.1">
    <property type="nucleotide sequence ID" value="NZ_JAYXUG010000013.1"/>
</dbReference>
<evidence type="ECO:0000313" key="3">
    <source>
        <dbReference type="Proteomes" id="UP001306119"/>
    </source>
</evidence>
<organism evidence="2 3">
    <name type="scientific">Photobacterium toruni</name>
    <dbReference type="NCBI Taxonomy" id="1935446"/>
    <lineage>
        <taxon>Bacteria</taxon>
        <taxon>Pseudomonadati</taxon>
        <taxon>Pseudomonadota</taxon>
        <taxon>Gammaproteobacteria</taxon>
        <taxon>Vibrionales</taxon>
        <taxon>Vibrionaceae</taxon>
        <taxon>Photobacterium</taxon>
    </lineage>
</organism>
<comment type="caution">
    <text evidence="2">The sequence shown here is derived from an EMBL/GenBank/DDBJ whole genome shotgun (WGS) entry which is preliminary data.</text>
</comment>
<reference evidence="2 3" key="1">
    <citation type="submission" date="2024-01" db="EMBL/GenBank/DDBJ databases">
        <title>Active colonisers of the gastrointestinal tract of Atlantic salmon farmed in a warm water region.</title>
        <authorList>
            <person name="Bowman J.P."/>
        </authorList>
    </citation>
    <scope>NUCLEOTIDE SEQUENCE [LARGE SCALE GENOMIC DNA]</scope>
    <source>
        <strain evidence="2 3">S3MW1</strain>
    </source>
</reference>
<accession>A0ABU6L900</accession>
<dbReference type="Proteomes" id="UP001306119">
    <property type="component" value="Unassembled WGS sequence"/>
</dbReference>
<feature type="compositionally biased region" description="Polar residues" evidence="1">
    <location>
        <begin position="1"/>
        <end position="11"/>
    </location>
</feature>
<evidence type="ECO:0000313" key="2">
    <source>
        <dbReference type="EMBL" id="MEC6833022.1"/>
    </source>
</evidence>
<dbReference type="EMBL" id="JAYXUG010000013">
    <property type="protein sequence ID" value="MEC6833022.1"/>
    <property type="molecule type" value="Genomic_DNA"/>
</dbReference>
<name>A0ABU6L900_9GAMM</name>
<evidence type="ECO:0000256" key="1">
    <source>
        <dbReference type="SAM" id="MobiDB-lite"/>
    </source>
</evidence>
<proteinExistence type="predicted"/>
<protein>
    <submittedName>
        <fullName evidence="2">Uncharacterized protein</fullName>
    </submittedName>
</protein>
<sequence>MSASSKKNNLTEAERQDLIREKSRKRQTAYRQRKQAEHGVKPVLVRITERAHKKLFLVKEAYGYQNLSVAAIHCIEKHSNLSLELAPLQRTDPQGSRQQPLYLTVEHKIKIDTTGCWWRLSAMIEHECATSNLE</sequence>
<feature type="compositionally biased region" description="Basic and acidic residues" evidence="1">
    <location>
        <begin position="12"/>
        <end position="21"/>
    </location>
</feature>